<reference evidence="1 2" key="1">
    <citation type="submission" date="2018-10" db="EMBL/GenBank/DDBJ databases">
        <authorList>
            <consortium name="IHU Genomes"/>
        </authorList>
    </citation>
    <scope>NUCLEOTIDE SEQUENCE [LARGE SCALE GENOMIC DNA]</scope>
    <source>
        <strain evidence="1 2">A1</strain>
    </source>
</reference>
<dbReference type="EMBL" id="UPSH01000002">
    <property type="protein sequence ID" value="VBB18982.1"/>
    <property type="molecule type" value="Genomic_DNA"/>
</dbReference>
<evidence type="ECO:0000313" key="1">
    <source>
        <dbReference type="EMBL" id="VBB18982.1"/>
    </source>
</evidence>
<proteinExistence type="predicted"/>
<evidence type="ECO:0000313" key="2">
    <source>
        <dbReference type="Proteomes" id="UP000594342"/>
    </source>
</evidence>
<protein>
    <submittedName>
        <fullName evidence="1">Uncharacterized protein</fullName>
    </submittedName>
</protein>
<dbReference type="Proteomes" id="UP000594342">
    <property type="component" value="Unassembled WGS sequence"/>
</dbReference>
<gene>
    <name evidence="1" type="ORF">YASMINEVIRUS_1514</name>
</gene>
<organism evidence="1 2">
    <name type="scientific">Yasminevirus sp. GU-2018</name>
    <dbReference type="NCBI Taxonomy" id="2420051"/>
    <lineage>
        <taxon>Viruses</taxon>
        <taxon>Varidnaviria</taxon>
        <taxon>Bamfordvirae</taxon>
        <taxon>Nucleocytoviricota</taxon>
        <taxon>Megaviricetes</taxon>
        <taxon>Imitervirales</taxon>
        <taxon>Mimiviridae</taxon>
        <taxon>Klosneuvirinae</taxon>
        <taxon>Yasminevirus</taxon>
        <taxon>Yasminevirus saudimassiliense</taxon>
    </lineage>
</organism>
<sequence length="243" mass="27948">MDKNIKIYQLTGTQTNMSSEIVQSSPFDSNGDLVSKVFESTEETESVESTHSAYDDDIDQKQRSNEKIVAPNTVPYIASENRPNFEVTGTLDFLPKIQIRGLEGFMYTEQDLLYLWHDIYLVQSTFEQMTEFVDDPKNNFMIVDNLDAKGEWYILKDTERHLQKLPSGKQVSYTTICEGLVPSVSSKAEVTRPISDRYVHIIHGEKRHKVVQKIELLRSISKEVYVCVGIYPKIVVCDYMYHA</sequence>
<name>A0A5K0UBF5_9VIRU</name>
<keyword evidence="2" id="KW-1185">Reference proteome</keyword>
<comment type="caution">
    <text evidence="1">The sequence shown here is derived from an EMBL/GenBank/DDBJ whole genome shotgun (WGS) entry which is preliminary data.</text>
</comment>
<accession>A0A5K0UBF5</accession>